<dbReference type="PANTHER" id="PTHR41313">
    <property type="entry name" value="ADENINE-SPECIFIC METHYLTRANSFERASE"/>
    <property type="match status" value="1"/>
</dbReference>
<dbReference type="GO" id="GO:0008170">
    <property type="term" value="F:N-methyltransferase activity"/>
    <property type="evidence" value="ECO:0007669"/>
    <property type="project" value="InterPro"/>
</dbReference>
<dbReference type="InterPro" id="IPR002052">
    <property type="entry name" value="DNA_methylase_N6_adenine_CS"/>
</dbReference>
<dbReference type="GO" id="GO:0032259">
    <property type="term" value="P:methylation"/>
    <property type="evidence" value="ECO:0007669"/>
    <property type="project" value="InterPro"/>
</dbReference>
<dbReference type="InterPro" id="IPR052933">
    <property type="entry name" value="DNA_Protect_Modify"/>
</dbReference>
<keyword evidence="2" id="KW-0680">Restriction system</keyword>
<dbReference type="CDD" id="cd02440">
    <property type="entry name" value="AdoMet_MTases"/>
    <property type="match status" value="1"/>
</dbReference>
<dbReference type="KEGG" id="nba:CUN60_06900"/>
<name>A0A2I7N6E3_9NEIS</name>
<dbReference type="SUPFAM" id="SSF53335">
    <property type="entry name" value="S-adenosyl-L-methionine-dependent methyltransferases"/>
    <property type="match status" value="1"/>
</dbReference>
<dbReference type="EMBL" id="CP024847">
    <property type="protein sequence ID" value="AUR52036.1"/>
    <property type="molecule type" value="Genomic_DNA"/>
</dbReference>
<dbReference type="OrthoDB" id="32195at2"/>
<evidence type="ECO:0000313" key="4">
    <source>
        <dbReference type="EMBL" id="AUR52036.1"/>
    </source>
</evidence>
<dbReference type="InterPro" id="IPR003356">
    <property type="entry name" value="DNA_methylase_A-5"/>
</dbReference>
<accession>A0A2I7N6E3</accession>
<dbReference type="PRINTS" id="PR00507">
    <property type="entry name" value="N12N6MTFRASE"/>
</dbReference>
<protein>
    <recommendedName>
        <fullName evidence="3">DNA methylase adenine-specific domain-containing protein</fullName>
    </recommendedName>
</protein>
<organism evidence="4 5">
    <name type="scientific">Aquella oligotrophica</name>
    <dbReference type="NCBI Taxonomy" id="2067065"/>
    <lineage>
        <taxon>Bacteria</taxon>
        <taxon>Pseudomonadati</taxon>
        <taxon>Pseudomonadota</taxon>
        <taxon>Betaproteobacteria</taxon>
        <taxon>Neisseriales</taxon>
        <taxon>Neisseriaceae</taxon>
        <taxon>Aquella</taxon>
    </lineage>
</organism>
<gene>
    <name evidence="4" type="ORF">CUN60_06900</name>
</gene>
<proteinExistence type="inferred from homology"/>
<dbReference type="PROSITE" id="PS00092">
    <property type="entry name" value="N6_MTASE"/>
    <property type="match status" value="1"/>
</dbReference>
<dbReference type="PANTHER" id="PTHR41313:SF1">
    <property type="entry name" value="DNA METHYLASE ADENINE-SPECIFIC DOMAIN-CONTAINING PROTEIN"/>
    <property type="match status" value="1"/>
</dbReference>
<evidence type="ECO:0000313" key="5">
    <source>
        <dbReference type="Proteomes" id="UP000236655"/>
    </source>
</evidence>
<evidence type="ECO:0000259" key="3">
    <source>
        <dbReference type="Pfam" id="PF02384"/>
    </source>
</evidence>
<reference evidence="5" key="1">
    <citation type="submission" date="2017-11" db="EMBL/GenBank/DDBJ databases">
        <authorList>
            <person name="Chan K.G."/>
            <person name="Lee L.S."/>
        </authorList>
    </citation>
    <scope>NUCLEOTIDE SEQUENCE [LARGE SCALE GENOMIC DNA]</scope>
    <source>
        <strain evidence="5">DSM 100970</strain>
    </source>
</reference>
<dbReference type="AlphaFoldDB" id="A0A2I7N6E3"/>
<dbReference type="GO" id="GO:0003677">
    <property type="term" value="F:DNA binding"/>
    <property type="evidence" value="ECO:0007669"/>
    <property type="project" value="InterPro"/>
</dbReference>
<comment type="similarity">
    <text evidence="1">Belongs to the N(4)/N(6)-methyltransferase family.</text>
</comment>
<dbReference type="Gene3D" id="3.40.50.150">
    <property type="entry name" value="Vaccinia Virus protein VP39"/>
    <property type="match status" value="1"/>
</dbReference>
<dbReference type="Proteomes" id="UP000236655">
    <property type="component" value="Chromosome"/>
</dbReference>
<dbReference type="InterPro" id="IPR029063">
    <property type="entry name" value="SAM-dependent_MTases_sf"/>
</dbReference>
<feature type="domain" description="DNA methylase adenine-specific" evidence="3">
    <location>
        <begin position="80"/>
        <end position="288"/>
    </location>
</feature>
<evidence type="ECO:0000256" key="2">
    <source>
        <dbReference type="ARBA" id="ARBA00022747"/>
    </source>
</evidence>
<dbReference type="GO" id="GO:0009307">
    <property type="term" value="P:DNA restriction-modification system"/>
    <property type="evidence" value="ECO:0007669"/>
    <property type="project" value="UniProtKB-KW"/>
</dbReference>
<keyword evidence="5" id="KW-1185">Reference proteome</keyword>
<dbReference type="Pfam" id="PF02384">
    <property type="entry name" value="N6_Mtase"/>
    <property type="match status" value="1"/>
</dbReference>
<evidence type="ECO:0000256" key="1">
    <source>
        <dbReference type="ARBA" id="ARBA00006594"/>
    </source>
</evidence>
<dbReference type="RefSeq" id="WP_102951332.1">
    <property type="nucleotide sequence ID" value="NZ_CP024847.1"/>
</dbReference>
<sequence length="419" mass="48244">MDKKQLPVHKIEQFISNIRVIEEMAKNQPDIEVLKSYKGFGGLKRCFWDNKALFGQLMRAIRANFGIEKEKAVLESLRNSSSSAYYTPKEVISFIYRYLTQVCKFTGGDILEPSCGNGAFFEYMPEEIKANSSITGVEYDTLTSKLVQTIYPDITIINDGLQNIDFNNQQFDLIVGNPPYSNEKITDEFMPDLSGYTIHHYFVAKCMRLLKKDGILALVVPSFYMDIPKANTRHIIDNESVVIDVIRLPDNLFEQATVTVDIILIRKSGNKAHNIVDTTVFKQDKAEETINQFWIDNPNRILGELRLKWVQAYNRYVPTCYTENKAKALSYLNLCEFTQKTIENYQRITANHPENQKSMANNSAAKDLIHELHKELNETFTVIEELKPVVDNLSDELIRLHYKHSQLIEKLNNYIAVKS</sequence>